<sequence length="72" mass="7952">MLEPVGRYPNAASTTVVFDRAGDYSVVYSIQYPKYPEKLSLTFRCVKSGAESSQDFTVTETSGEQTVNLSFS</sequence>
<evidence type="ECO:0000313" key="2">
    <source>
        <dbReference type="Proteomes" id="UP000186607"/>
    </source>
</evidence>
<dbReference type="RefSeq" id="WP_139322918.1">
    <property type="nucleotide sequence ID" value="NZ_MSTI01000077.1"/>
</dbReference>
<proteinExistence type="predicted"/>
<dbReference type="AlphaFoldDB" id="A0A1U7NYS3"/>
<protein>
    <submittedName>
        <fullName evidence="1">Uncharacterized protein</fullName>
    </submittedName>
</protein>
<comment type="caution">
    <text evidence="1">The sequence shown here is derived from an EMBL/GenBank/DDBJ whole genome shotgun (WGS) entry which is preliminary data.</text>
</comment>
<dbReference type="Proteomes" id="UP000186607">
    <property type="component" value="Unassembled WGS sequence"/>
</dbReference>
<gene>
    <name evidence="1" type="ORF">BOO71_0007270</name>
</gene>
<keyword evidence="2" id="KW-1185">Reference proteome</keyword>
<name>A0A1U7NYS3_9DEIO</name>
<dbReference type="OrthoDB" id="9916562at2"/>
<dbReference type="EMBL" id="MSTI01000077">
    <property type="protein sequence ID" value="OLV18071.1"/>
    <property type="molecule type" value="Genomic_DNA"/>
</dbReference>
<dbReference type="STRING" id="249408.BOO71_0007270"/>
<organism evidence="1 2">
    <name type="scientific">Deinococcus marmoris</name>
    <dbReference type="NCBI Taxonomy" id="249408"/>
    <lineage>
        <taxon>Bacteria</taxon>
        <taxon>Thermotogati</taxon>
        <taxon>Deinococcota</taxon>
        <taxon>Deinococci</taxon>
        <taxon>Deinococcales</taxon>
        <taxon>Deinococcaceae</taxon>
        <taxon>Deinococcus</taxon>
    </lineage>
</organism>
<evidence type="ECO:0000313" key="1">
    <source>
        <dbReference type="EMBL" id="OLV18071.1"/>
    </source>
</evidence>
<reference evidence="1 2" key="1">
    <citation type="submission" date="2017-01" db="EMBL/GenBank/DDBJ databases">
        <title>Genome Analysis of Deinococcus marmoris KOPRI26562.</title>
        <authorList>
            <person name="Kim J.H."/>
            <person name="Oh H.-M."/>
        </authorList>
    </citation>
    <scope>NUCLEOTIDE SEQUENCE [LARGE SCALE GENOMIC DNA]</scope>
    <source>
        <strain evidence="1 2">KOPRI26562</strain>
    </source>
</reference>
<accession>A0A1U7NYS3</accession>